<reference evidence="1" key="1">
    <citation type="submission" date="2020-11" db="EMBL/GenBank/DDBJ databases">
        <authorList>
            <person name="Tran Van P."/>
        </authorList>
    </citation>
    <scope>NUCLEOTIDE SEQUENCE</scope>
</reference>
<evidence type="ECO:0000313" key="1">
    <source>
        <dbReference type="EMBL" id="CAD7626016.1"/>
    </source>
</evidence>
<dbReference type="PANTHER" id="PTHR23071:SF1">
    <property type="entry name" value="GPI ETHANOLAMINE PHOSPHATE TRANSFERASE 3"/>
    <property type="match status" value="1"/>
</dbReference>
<sequence>MSLLLLWICLVYTIGVWLFCTGFVLTRKAIHRKSSCEEPLNHSLSSSGVRSRTPGCGFDNRYDRAIVLLIDGKTNSDSNPINKLFNKYENQSKVYRLLRTPSLSRLQTLESITTGIEQSESNRHTFDSNSQLVEEIKSDDWDLIISDLPLISHFHHLYGSSHPKTINQSIQTNAMLETIMSFLERDNKTILFVISDKCHETSSSFIMTFSAQQMSSFESPSMDVNKIDLVPTLSLLMGTPIPFSNVGKVMSSLFEYSIDCQHVKRSPEFACHEDIPEIQHLWTSISALRINVAQIQRYVSSLVPNCCHFYCRINRFHSVIPIIIWYMLSSHGFFITGHYDSIDSIPHDIPFVTQSKDFWSYYKHIFRTNIELIITAIIGGICSAKN</sequence>
<name>A0A7R9KMS2_9ACAR</name>
<dbReference type="EMBL" id="CAJPIZ010003507">
    <property type="protein sequence ID" value="CAG2106446.1"/>
    <property type="molecule type" value="Genomic_DNA"/>
</dbReference>
<dbReference type="GO" id="GO:0005789">
    <property type="term" value="C:endoplasmic reticulum membrane"/>
    <property type="evidence" value="ECO:0007669"/>
    <property type="project" value="TreeGrafter"/>
</dbReference>
<protein>
    <submittedName>
        <fullName evidence="1">Uncharacterized protein</fullName>
    </submittedName>
</protein>
<dbReference type="InterPro" id="IPR039524">
    <property type="entry name" value="PIGO/GPI13"/>
</dbReference>
<dbReference type="EMBL" id="OC858082">
    <property type="protein sequence ID" value="CAD7626016.1"/>
    <property type="molecule type" value="Genomic_DNA"/>
</dbReference>
<organism evidence="1">
    <name type="scientific">Medioppia subpectinata</name>
    <dbReference type="NCBI Taxonomy" id="1979941"/>
    <lineage>
        <taxon>Eukaryota</taxon>
        <taxon>Metazoa</taxon>
        <taxon>Ecdysozoa</taxon>
        <taxon>Arthropoda</taxon>
        <taxon>Chelicerata</taxon>
        <taxon>Arachnida</taxon>
        <taxon>Acari</taxon>
        <taxon>Acariformes</taxon>
        <taxon>Sarcoptiformes</taxon>
        <taxon>Oribatida</taxon>
        <taxon>Brachypylina</taxon>
        <taxon>Oppioidea</taxon>
        <taxon>Oppiidae</taxon>
        <taxon>Medioppia</taxon>
    </lineage>
</organism>
<dbReference type="OrthoDB" id="6435339at2759"/>
<proteinExistence type="predicted"/>
<keyword evidence="2" id="KW-1185">Reference proteome</keyword>
<gene>
    <name evidence="1" type="ORF">OSB1V03_LOCUS6449</name>
</gene>
<dbReference type="Gene3D" id="3.40.720.10">
    <property type="entry name" value="Alkaline Phosphatase, subunit A"/>
    <property type="match status" value="1"/>
</dbReference>
<dbReference type="Proteomes" id="UP000759131">
    <property type="component" value="Unassembled WGS sequence"/>
</dbReference>
<dbReference type="SUPFAM" id="SSF53649">
    <property type="entry name" value="Alkaline phosphatase-like"/>
    <property type="match status" value="1"/>
</dbReference>
<dbReference type="InterPro" id="IPR017850">
    <property type="entry name" value="Alkaline_phosphatase_core_sf"/>
</dbReference>
<evidence type="ECO:0000313" key="2">
    <source>
        <dbReference type="Proteomes" id="UP000759131"/>
    </source>
</evidence>
<dbReference type="AlphaFoldDB" id="A0A7R9KMS2"/>
<dbReference type="GO" id="GO:0006506">
    <property type="term" value="P:GPI anchor biosynthetic process"/>
    <property type="evidence" value="ECO:0007669"/>
    <property type="project" value="InterPro"/>
</dbReference>
<accession>A0A7R9KMS2</accession>
<dbReference type="GO" id="GO:0051377">
    <property type="term" value="F:mannose-ethanolamine phosphotransferase activity"/>
    <property type="evidence" value="ECO:0007669"/>
    <property type="project" value="TreeGrafter"/>
</dbReference>
<dbReference type="PANTHER" id="PTHR23071">
    <property type="entry name" value="PHOSPHATIDYLINOSITOL GLYCAN"/>
    <property type="match status" value="1"/>
</dbReference>